<protein>
    <submittedName>
        <fullName evidence="2">Uncharacterized protein</fullName>
    </submittedName>
</protein>
<dbReference type="AlphaFoldDB" id="A0A822XH18"/>
<accession>A0A822XH18</accession>
<sequence>MNKSTKPLWPSISFCVIGILFFFISILFYSTWKEGRNEDKGDSPMMVMATVSPSALLDLSLFL</sequence>
<keyword evidence="1" id="KW-0472">Membrane</keyword>
<evidence type="ECO:0000313" key="2">
    <source>
        <dbReference type="EMBL" id="DAD18329.1"/>
    </source>
</evidence>
<proteinExistence type="predicted"/>
<keyword evidence="1" id="KW-0812">Transmembrane</keyword>
<feature type="transmembrane region" description="Helical" evidence="1">
    <location>
        <begin position="12"/>
        <end position="32"/>
    </location>
</feature>
<evidence type="ECO:0000313" key="3">
    <source>
        <dbReference type="Proteomes" id="UP000607653"/>
    </source>
</evidence>
<gene>
    <name evidence="2" type="ORF">HUJ06_019792</name>
</gene>
<name>A0A822XH18_NELNU</name>
<evidence type="ECO:0000256" key="1">
    <source>
        <dbReference type="SAM" id="Phobius"/>
    </source>
</evidence>
<comment type="caution">
    <text evidence="2">The sequence shown here is derived from an EMBL/GenBank/DDBJ whole genome shotgun (WGS) entry which is preliminary data.</text>
</comment>
<dbReference type="EMBL" id="DUZY01000001">
    <property type="protein sequence ID" value="DAD18329.1"/>
    <property type="molecule type" value="Genomic_DNA"/>
</dbReference>
<dbReference type="Proteomes" id="UP000607653">
    <property type="component" value="Unassembled WGS sequence"/>
</dbReference>
<organism evidence="2 3">
    <name type="scientific">Nelumbo nucifera</name>
    <name type="common">Sacred lotus</name>
    <dbReference type="NCBI Taxonomy" id="4432"/>
    <lineage>
        <taxon>Eukaryota</taxon>
        <taxon>Viridiplantae</taxon>
        <taxon>Streptophyta</taxon>
        <taxon>Embryophyta</taxon>
        <taxon>Tracheophyta</taxon>
        <taxon>Spermatophyta</taxon>
        <taxon>Magnoliopsida</taxon>
        <taxon>Proteales</taxon>
        <taxon>Nelumbonaceae</taxon>
        <taxon>Nelumbo</taxon>
    </lineage>
</organism>
<keyword evidence="1" id="KW-1133">Transmembrane helix</keyword>
<reference evidence="2 3" key="1">
    <citation type="journal article" date="2020" name="Mol. Biol. Evol.">
        <title>Distinct Expression and Methylation Patterns for Genes with Different Fates following a Single Whole-Genome Duplication in Flowering Plants.</title>
        <authorList>
            <person name="Shi T."/>
            <person name="Rahmani R.S."/>
            <person name="Gugger P.F."/>
            <person name="Wang M."/>
            <person name="Li H."/>
            <person name="Zhang Y."/>
            <person name="Li Z."/>
            <person name="Wang Q."/>
            <person name="Van de Peer Y."/>
            <person name="Marchal K."/>
            <person name="Chen J."/>
        </authorList>
    </citation>
    <scope>NUCLEOTIDE SEQUENCE [LARGE SCALE GENOMIC DNA]</scope>
    <source>
        <tissue evidence="2">Leaf</tissue>
    </source>
</reference>
<keyword evidence="3" id="KW-1185">Reference proteome</keyword>